<reference evidence="1" key="1">
    <citation type="submission" date="2009-10" db="EMBL/GenBank/DDBJ databases">
        <title>Diversity of trophic interactions inside an arsenic-rich microbial ecosystem.</title>
        <authorList>
            <person name="Bertin P.N."/>
            <person name="Heinrich-Salmeron A."/>
            <person name="Pelletier E."/>
            <person name="Goulhen-Chollet F."/>
            <person name="Arsene-Ploetze F."/>
            <person name="Gallien S."/>
            <person name="Calteau A."/>
            <person name="Vallenet D."/>
            <person name="Casiot C."/>
            <person name="Chane-Woon-Ming B."/>
            <person name="Giloteaux L."/>
            <person name="Barakat M."/>
            <person name="Bonnefoy V."/>
            <person name="Bruneel O."/>
            <person name="Chandler M."/>
            <person name="Cleiss J."/>
            <person name="Duran R."/>
            <person name="Elbaz-Poulichet F."/>
            <person name="Fonknechten N."/>
            <person name="Lauga B."/>
            <person name="Mornico D."/>
            <person name="Ortet P."/>
            <person name="Schaeffer C."/>
            <person name="Siguier P."/>
            <person name="Alexander Thil Smith A."/>
            <person name="Van Dorsselaer A."/>
            <person name="Weissenbach J."/>
            <person name="Medigue C."/>
            <person name="Le Paslier D."/>
        </authorList>
    </citation>
    <scope>NUCLEOTIDE SEQUENCE</scope>
</reference>
<accession>E6QK61</accession>
<sequence>MCCAWLGLSPCGGNWNSELVADGADGLDAVAEASGVVEFSAQTADVHVEAAVEGIELSVEDDLGEGFAGEDLSGGEHKRAEEFELDVCEVESYTAAERGASAGIEFDVSDGEMPDAGVGRGSVFAGNSTGGSGAAAKDGADAGEQFARVEWLGKIVVGTDFKANNAVDVFAAGGEQEDADLRACAQASQHLEAIEAGKHDIQQDDSEVAAECAVKAEFSVMLGGDGEAMTRKIVLDHGSKLGVVVDEEYGFQGEPRRE</sequence>
<dbReference type="AlphaFoldDB" id="E6QK61"/>
<gene>
    <name evidence="1" type="ORF">CARN6_0987</name>
</gene>
<protein>
    <submittedName>
        <fullName evidence="1">Uncharacterized protein</fullName>
    </submittedName>
</protein>
<dbReference type="EMBL" id="CABQ01000113">
    <property type="protein sequence ID" value="CBI07628.1"/>
    <property type="molecule type" value="Genomic_DNA"/>
</dbReference>
<organism evidence="1">
    <name type="scientific">mine drainage metagenome</name>
    <dbReference type="NCBI Taxonomy" id="410659"/>
    <lineage>
        <taxon>unclassified sequences</taxon>
        <taxon>metagenomes</taxon>
        <taxon>ecological metagenomes</taxon>
    </lineage>
</organism>
<evidence type="ECO:0000313" key="1">
    <source>
        <dbReference type="EMBL" id="CBI07628.1"/>
    </source>
</evidence>
<name>E6QK61_9ZZZZ</name>
<proteinExistence type="predicted"/>
<comment type="caution">
    <text evidence="1">The sequence shown here is derived from an EMBL/GenBank/DDBJ whole genome shotgun (WGS) entry which is preliminary data.</text>
</comment>